<dbReference type="InterPro" id="IPR001789">
    <property type="entry name" value="Sig_transdc_resp-reg_receiver"/>
</dbReference>
<accession>A0ABY6DBH3</accession>
<dbReference type="EMBL" id="CP106738">
    <property type="protein sequence ID" value="UXX82533.1"/>
    <property type="molecule type" value="Genomic_DNA"/>
</dbReference>
<dbReference type="RefSeq" id="WP_263047421.1">
    <property type="nucleotide sequence ID" value="NZ_CP106738.1"/>
</dbReference>
<dbReference type="InterPro" id="IPR011006">
    <property type="entry name" value="CheY-like_superfamily"/>
</dbReference>
<keyword evidence="1 2" id="KW-0597">Phosphoprotein</keyword>
<dbReference type="PROSITE" id="PS50110">
    <property type="entry name" value="RESPONSE_REGULATORY"/>
    <property type="match status" value="1"/>
</dbReference>
<dbReference type="PANTHER" id="PTHR44591">
    <property type="entry name" value="STRESS RESPONSE REGULATOR PROTEIN 1"/>
    <property type="match status" value="1"/>
</dbReference>
<dbReference type="Proteomes" id="UP001064087">
    <property type="component" value="Chromosome"/>
</dbReference>
<dbReference type="Pfam" id="PF00072">
    <property type="entry name" value="Response_reg"/>
    <property type="match status" value="1"/>
</dbReference>
<dbReference type="SMART" id="SM00448">
    <property type="entry name" value="REC"/>
    <property type="match status" value="1"/>
</dbReference>
<sequence length="338" mass="38101">MRILLVDDDLIFSELFTAKLAAQGFTQITVASSAEAALELVDQQQHSFDCYLLDIVLGEMDGIELCRQLRQRIEARTTPIIMITSKQTSHSMEAAFAAGATDFLRKPLNEVEIAGRIKTAMFLVEATNREKRTRKALKALVSCGIDVEVIDPNEKVCFSDVPNMLDYYQLENRMLRLDKGHYQLSVFRIRIARFREISKLADPMKLVARLHSASVQISEAASSGKMLFSYIGRGRFICCVMGRETRVSGVFENSNQITIGNRIRDLGRDDGDPHSLEIKALSERTILQRDAIVSLIRSEYRMVSSFVQETLPEIDMIEDQIFAKALAAEKEAPQVEDL</sequence>
<evidence type="ECO:0000256" key="1">
    <source>
        <dbReference type="ARBA" id="ARBA00022553"/>
    </source>
</evidence>
<evidence type="ECO:0000256" key="2">
    <source>
        <dbReference type="PROSITE-ProRule" id="PRU00169"/>
    </source>
</evidence>
<feature type="modified residue" description="4-aspartylphosphate" evidence="2">
    <location>
        <position position="54"/>
    </location>
</feature>
<evidence type="ECO:0000259" key="3">
    <source>
        <dbReference type="PROSITE" id="PS50110"/>
    </source>
</evidence>
<evidence type="ECO:0000313" key="5">
    <source>
        <dbReference type="Proteomes" id="UP001064087"/>
    </source>
</evidence>
<evidence type="ECO:0000313" key="4">
    <source>
        <dbReference type="EMBL" id="UXX82533.1"/>
    </source>
</evidence>
<name>A0ABY6DBH3_9RHOB</name>
<protein>
    <submittedName>
        <fullName evidence="4">Response regulator</fullName>
    </submittedName>
</protein>
<keyword evidence="5" id="KW-1185">Reference proteome</keyword>
<dbReference type="SUPFAM" id="SSF52172">
    <property type="entry name" value="CheY-like"/>
    <property type="match status" value="1"/>
</dbReference>
<reference evidence="4" key="1">
    <citation type="submission" date="2022-10" db="EMBL/GenBank/DDBJ databases">
        <title>Roseovarius pelagicus sp. nov., isolated from Arctic seawater.</title>
        <authorList>
            <person name="Hong Y.W."/>
            <person name="Hwang C.Y."/>
        </authorList>
    </citation>
    <scope>NUCLEOTIDE SEQUENCE</scope>
    <source>
        <strain evidence="4">HL-MP18</strain>
    </source>
</reference>
<feature type="domain" description="Response regulatory" evidence="3">
    <location>
        <begin position="2"/>
        <end position="121"/>
    </location>
</feature>
<organism evidence="4 5">
    <name type="scientific">Roseovarius pelagicus</name>
    <dbReference type="NCBI Taxonomy" id="2980108"/>
    <lineage>
        <taxon>Bacteria</taxon>
        <taxon>Pseudomonadati</taxon>
        <taxon>Pseudomonadota</taxon>
        <taxon>Alphaproteobacteria</taxon>
        <taxon>Rhodobacterales</taxon>
        <taxon>Roseobacteraceae</taxon>
        <taxon>Roseovarius</taxon>
    </lineage>
</organism>
<dbReference type="Gene3D" id="3.40.50.2300">
    <property type="match status" value="1"/>
</dbReference>
<dbReference type="PANTHER" id="PTHR44591:SF3">
    <property type="entry name" value="RESPONSE REGULATORY DOMAIN-CONTAINING PROTEIN"/>
    <property type="match status" value="1"/>
</dbReference>
<dbReference type="InterPro" id="IPR050595">
    <property type="entry name" value="Bact_response_regulator"/>
</dbReference>
<gene>
    <name evidence="4" type="ORF">N7U68_15740</name>
</gene>
<proteinExistence type="predicted"/>